<evidence type="ECO:0000313" key="2">
    <source>
        <dbReference type="Proteomes" id="UP000800035"/>
    </source>
</evidence>
<evidence type="ECO:0008006" key="3">
    <source>
        <dbReference type="Google" id="ProtNLM"/>
    </source>
</evidence>
<accession>A0A6A5UDG7</accession>
<dbReference type="OrthoDB" id="4499616at2759"/>
<sequence>MSYQLPAQEDVTNTYMANQMVAWLIKNRLIAGQLEGETARVWNTILQIEFPAADGYATGPETQIAGRRADLFTAHIVFGNQAQEFKFLIVECKRPALEGQNQVWEAAGSQLSTYLSGIANTRPSGRKFGAVAVGKVV</sequence>
<organism evidence="1 2">
    <name type="scientific">Byssothecium circinans</name>
    <dbReference type="NCBI Taxonomy" id="147558"/>
    <lineage>
        <taxon>Eukaryota</taxon>
        <taxon>Fungi</taxon>
        <taxon>Dikarya</taxon>
        <taxon>Ascomycota</taxon>
        <taxon>Pezizomycotina</taxon>
        <taxon>Dothideomycetes</taxon>
        <taxon>Pleosporomycetidae</taxon>
        <taxon>Pleosporales</taxon>
        <taxon>Massarineae</taxon>
        <taxon>Massarinaceae</taxon>
        <taxon>Byssothecium</taxon>
    </lineage>
</organism>
<dbReference type="EMBL" id="ML976980">
    <property type="protein sequence ID" value="KAF1961772.1"/>
    <property type="molecule type" value="Genomic_DNA"/>
</dbReference>
<gene>
    <name evidence="1" type="ORF">CC80DRAFT_436093</name>
</gene>
<name>A0A6A5UDG7_9PLEO</name>
<dbReference type="Proteomes" id="UP000800035">
    <property type="component" value="Unassembled WGS sequence"/>
</dbReference>
<reference evidence="1" key="1">
    <citation type="journal article" date="2020" name="Stud. Mycol.">
        <title>101 Dothideomycetes genomes: a test case for predicting lifestyles and emergence of pathogens.</title>
        <authorList>
            <person name="Haridas S."/>
            <person name="Albert R."/>
            <person name="Binder M."/>
            <person name="Bloem J."/>
            <person name="Labutti K."/>
            <person name="Salamov A."/>
            <person name="Andreopoulos B."/>
            <person name="Baker S."/>
            <person name="Barry K."/>
            <person name="Bills G."/>
            <person name="Bluhm B."/>
            <person name="Cannon C."/>
            <person name="Castanera R."/>
            <person name="Culley D."/>
            <person name="Daum C."/>
            <person name="Ezra D."/>
            <person name="Gonzalez J."/>
            <person name="Henrissat B."/>
            <person name="Kuo A."/>
            <person name="Liang C."/>
            <person name="Lipzen A."/>
            <person name="Lutzoni F."/>
            <person name="Magnuson J."/>
            <person name="Mondo S."/>
            <person name="Nolan M."/>
            <person name="Ohm R."/>
            <person name="Pangilinan J."/>
            <person name="Park H.-J."/>
            <person name="Ramirez L."/>
            <person name="Alfaro M."/>
            <person name="Sun H."/>
            <person name="Tritt A."/>
            <person name="Yoshinaga Y."/>
            <person name="Zwiers L.-H."/>
            <person name="Turgeon B."/>
            <person name="Goodwin S."/>
            <person name="Spatafora J."/>
            <person name="Crous P."/>
            <person name="Grigoriev I."/>
        </authorList>
    </citation>
    <scope>NUCLEOTIDE SEQUENCE</scope>
    <source>
        <strain evidence="1">CBS 675.92</strain>
    </source>
</reference>
<feature type="non-terminal residue" evidence="1">
    <location>
        <position position="137"/>
    </location>
</feature>
<evidence type="ECO:0000313" key="1">
    <source>
        <dbReference type="EMBL" id="KAF1961772.1"/>
    </source>
</evidence>
<protein>
    <recommendedName>
        <fullName evidence="3">Type I restriction enzyme R protein N-terminal domain-containing protein</fullName>
    </recommendedName>
</protein>
<proteinExistence type="predicted"/>
<dbReference type="AlphaFoldDB" id="A0A6A5UDG7"/>
<keyword evidence="2" id="KW-1185">Reference proteome</keyword>